<dbReference type="Pfam" id="PF03087">
    <property type="entry name" value="BPS1"/>
    <property type="match status" value="2"/>
</dbReference>
<proteinExistence type="predicted"/>
<dbReference type="Gramene" id="ONK64129">
    <property type="protein sequence ID" value="ONK64129"/>
    <property type="gene ID" value="A4U43_C07F22380"/>
</dbReference>
<name>A0A5P1EH29_ASPOF</name>
<evidence type="ECO:0000313" key="1">
    <source>
        <dbReference type="EMBL" id="ONK64129.1"/>
    </source>
</evidence>
<dbReference type="GO" id="GO:0048364">
    <property type="term" value="P:root development"/>
    <property type="evidence" value="ECO:0007669"/>
    <property type="project" value="InterPro"/>
</dbReference>
<sequence length="142" mass="15537">MVALNDKLSDAQVALRMKDNAKLASTTKNMKRTEKNIIKIASSLRNFSKPPATRFSASVEEIEMVGVIREVINATVSTSVAVFLATAGIASSVMKKRSVEGRSMQELQGFEESIGAVERRSERVLRCLINARVTLLSLVNPL</sequence>
<protein>
    <submittedName>
        <fullName evidence="1">Uncharacterized protein</fullName>
    </submittedName>
</protein>
<dbReference type="AlphaFoldDB" id="A0A5P1EH29"/>
<keyword evidence="2" id="KW-1185">Reference proteome</keyword>
<dbReference type="EMBL" id="CM007387">
    <property type="protein sequence ID" value="ONK64129.1"/>
    <property type="molecule type" value="Genomic_DNA"/>
</dbReference>
<organism evidence="1 2">
    <name type="scientific">Asparagus officinalis</name>
    <name type="common">Garden asparagus</name>
    <dbReference type="NCBI Taxonomy" id="4686"/>
    <lineage>
        <taxon>Eukaryota</taxon>
        <taxon>Viridiplantae</taxon>
        <taxon>Streptophyta</taxon>
        <taxon>Embryophyta</taxon>
        <taxon>Tracheophyta</taxon>
        <taxon>Spermatophyta</taxon>
        <taxon>Magnoliopsida</taxon>
        <taxon>Liliopsida</taxon>
        <taxon>Asparagales</taxon>
        <taxon>Asparagaceae</taxon>
        <taxon>Asparagoideae</taxon>
        <taxon>Asparagus</taxon>
    </lineage>
</organism>
<reference evidence="2" key="1">
    <citation type="journal article" date="2017" name="Nat. Commun.">
        <title>The asparagus genome sheds light on the origin and evolution of a young Y chromosome.</title>
        <authorList>
            <person name="Harkess A."/>
            <person name="Zhou J."/>
            <person name="Xu C."/>
            <person name="Bowers J.E."/>
            <person name="Van der Hulst R."/>
            <person name="Ayyampalayam S."/>
            <person name="Mercati F."/>
            <person name="Riccardi P."/>
            <person name="McKain M.R."/>
            <person name="Kakrana A."/>
            <person name="Tang H."/>
            <person name="Ray J."/>
            <person name="Groenendijk J."/>
            <person name="Arikit S."/>
            <person name="Mathioni S.M."/>
            <person name="Nakano M."/>
            <person name="Shan H."/>
            <person name="Telgmann-Rauber A."/>
            <person name="Kanno A."/>
            <person name="Yue Z."/>
            <person name="Chen H."/>
            <person name="Li W."/>
            <person name="Chen Y."/>
            <person name="Xu X."/>
            <person name="Zhang Y."/>
            <person name="Luo S."/>
            <person name="Chen H."/>
            <person name="Gao J."/>
            <person name="Mao Z."/>
            <person name="Pires J.C."/>
            <person name="Luo M."/>
            <person name="Kudrna D."/>
            <person name="Wing R.A."/>
            <person name="Meyers B.C."/>
            <person name="Yi K."/>
            <person name="Kong H."/>
            <person name="Lavrijsen P."/>
            <person name="Sunseri F."/>
            <person name="Falavigna A."/>
            <person name="Ye Y."/>
            <person name="Leebens-Mack J.H."/>
            <person name="Chen G."/>
        </authorList>
    </citation>
    <scope>NUCLEOTIDE SEQUENCE [LARGE SCALE GENOMIC DNA]</scope>
    <source>
        <strain evidence="2">cv. DH0086</strain>
    </source>
</reference>
<evidence type="ECO:0000313" key="2">
    <source>
        <dbReference type="Proteomes" id="UP000243459"/>
    </source>
</evidence>
<accession>A0A5P1EH29</accession>
<dbReference type="PANTHER" id="PTHR33070:SF49">
    <property type="entry name" value="OS06G0725500 PROTEIN"/>
    <property type="match status" value="1"/>
</dbReference>
<dbReference type="InterPro" id="IPR004320">
    <property type="entry name" value="BPS1_pln"/>
</dbReference>
<dbReference type="PANTHER" id="PTHR33070">
    <property type="entry name" value="OS06G0725500 PROTEIN"/>
    <property type="match status" value="1"/>
</dbReference>
<gene>
    <name evidence="1" type="ORF">A4U43_C07F22380</name>
</gene>
<dbReference type="GO" id="GO:0048367">
    <property type="term" value="P:shoot system development"/>
    <property type="evidence" value="ECO:0007669"/>
    <property type="project" value="InterPro"/>
</dbReference>
<dbReference type="Proteomes" id="UP000243459">
    <property type="component" value="Chromosome 7"/>
</dbReference>